<dbReference type="EC" id="5.1.3.1" evidence="7 10"/>
<comment type="similarity">
    <text evidence="6 10 11">Belongs to the ribulose-phosphate 3-epimerase family.</text>
</comment>
<keyword evidence="13" id="KW-0862">Zinc</keyword>
<dbReference type="GO" id="GO:0005737">
    <property type="term" value="C:cytoplasm"/>
    <property type="evidence" value="ECO:0007669"/>
    <property type="project" value="UniProtKB-ARBA"/>
</dbReference>
<dbReference type="Proteomes" id="UP000273278">
    <property type="component" value="Chromosome"/>
</dbReference>
<dbReference type="PANTHER" id="PTHR11749">
    <property type="entry name" value="RIBULOSE-5-PHOSPHATE-3-EPIMERASE"/>
    <property type="match status" value="1"/>
</dbReference>
<comment type="catalytic activity">
    <reaction evidence="1 10 11">
        <text>D-ribulose 5-phosphate = D-xylulose 5-phosphate</text>
        <dbReference type="Rhea" id="RHEA:13677"/>
        <dbReference type="ChEBI" id="CHEBI:57737"/>
        <dbReference type="ChEBI" id="CHEBI:58121"/>
        <dbReference type="EC" id="5.1.3.1"/>
    </reaction>
</comment>
<dbReference type="HAMAP" id="MF_02227">
    <property type="entry name" value="RPE"/>
    <property type="match status" value="1"/>
</dbReference>
<evidence type="ECO:0000313" key="16">
    <source>
        <dbReference type="Proteomes" id="UP000273278"/>
    </source>
</evidence>
<dbReference type="InterPro" id="IPR011060">
    <property type="entry name" value="RibuloseP-bd_barrel"/>
</dbReference>
<comment type="cofactor">
    <cofactor evidence="10 13">
        <name>a divalent metal cation</name>
        <dbReference type="ChEBI" id="CHEBI:60240"/>
    </cofactor>
    <text evidence="10 13">Binds 1 divalent metal cation per subunit.</text>
</comment>
<proteinExistence type="inferred from homology"/>
<dbReference type="GO" id="GO:0004750">
    <property type="term" value="F:D-ribulose-phosphate 3-epimerase activity"/>
    <property type="evidence" value="ECO:0007669"/>
    <property type="project" value="UniProtKB-UniRule"/>
</dbReference>
<organism evidence="15 16">
    <name type="scientific">Methanomethylophilus alvi</name>
    <dbReference type="NCBI Taxonomy" id="1291540"/>
    <lineage>
        <taxon>Archaea</taxon>
        <taxon>Methanobacteriati</taxon>
        <taxon>Thermoplasmatota</taxon>
        <taxon>Thermoplasmata</taxon>
        <taxon>Methanomassiliicoccales</taxon>
        <taxon>Methanomethylophilaceae</taxon>
        <taxon>Methanomethylophilus</taxon>
    </lineage>
</organism>
<evidence type="ECO:0000256" key="1">
    <source>
        <dbReference type="ARBA" id="ARBA00001782"/>
    </source>
</evidence>
<dbReference type="NCBIfam" id="NF004076">
    <property type="entry name" value="PRK05581.1-4"/>
    <property type="match status" value="1"/>
</dbReference>
<evidence type="ECO:0000256" key="5">
    <source>
        <dbReference type="ARBA" id="ARBA00001954"/>
    </source>
</evidence>
<keyword evidence="9 10" id="KW-0413">Isomerase</keyword>
<dbReference type="Gene3D" id="3.20.20.70">
    <property type="entry name" value="Aldolase class I"/>
    <property type="match status" value="1"/>
</dbReference>
<evidence type="ECO:0000256" key="8">
    <source>
        <dbReference type="ARBA" id="ARBA00022723"/>
    </source>
</evidence>
<keyword evidence="13" id="KW-0464">Manganese</keyword>
<dbReference type="InterPro" id="IPR000056">
    <property type="entry name" value="Ribul_P_3_epim-like"/>
</dbReference>
<comment type="pathway">
    <text evidence="10">Carbohydrate degradation.</text>
</comment>
<dbReference type="Pfam" id="PF00834">
    <property type="entry name" value="Ribul_P_3_epim"/>
    <property type="match status" value="1"/>
</dbReference>
<evidence type="ECO:0000256" key="13">
    <source>
        <dbReference type="PIRSR" id="PIRSR001461-2"/>
    </source>
</evidence>
<evidence type="ECO:0000256" key="2">
    <source>
        <dbReference type="ARBA" id="ARBA00001936"/>
    </source>
</evidence>
<feature type="binding site" evidence="10">
    <location>
        <begin position="174"/>
        <end position="176"/>
    </location>
    <ligand>
        <name>substrate</name>
    </ligand>
</feature>
<feature type="binding site" evidence="10 13">
    <location>
        <position position="32"/>
    </location>
    <ligand>
        <name>a divalent metal cation</name>
        <dbReference type="ChEBI" id="CHEBI:60240"/>
    </ligand>
</feature>
<dbReference type="InterPro" id="IPR013785">
    <property type="entry name" value="Aldolase_TIM"/>
</dbReference>
<dbReference type="CDD" id="cd00429">
    <property type="entry name" value="RPE"/>
    <property type="match status" value="1"/>
</dbReference>
<evidence type="ECO:0000256" key="7">
    <source>
        <dbReference type="ARBA" id="ARBA00013188"/>
    </source>
</evidence>
<evidence type="ECO:0000256" key="6">
    <source>
        <dbReference type="ARBA" id="ARBA00009541"/>
    </source>
</evidence>
<gene>
    <name evidence="10" type="primary">rpe</name>
    <name evidence="15" type="ORF">BKD89_02300</name>
</gene>
<feature type="active site" description="Proton acceptor" evidence="10 12">
    <location>
        <position position="34"/>
    </location>
</feature>
<sequence length="221" mass="24403">MTKIAPSMLSCDFSRLGEELVRVEKSGADWAHLDVMDGMFVPNLTFGAPIIKCARHWTDIPFDAHLMIEDPVRYVEDFAKAGCDSITVHTEAEGDIMAAVDKIHDLGLKAGITMNPPTDVHDLDRYLDRVDLVLIMTVNAGFGGQKFHEECIPKIEYVKKWAEDHNPGLEISVDGGINRETGKRCVEAGANVLVAGSALFKLDDMSQEISLWKGYGPDAER</sequence>
<feature type="binding site" evidence="10 13">
    <location>
        <position position="65"/>
    </location>
    <ligand>
        <name>a divalent metal cation</name>
        <dbReference type="ChEBI" id="CHEBI:60240"/>
    </ligand>
</feature>
<dbReference type="GeneID" id="41321262"/>
<protein>
    <recommendedName>
        <fullName evidence="7 10">Ribulose-phosphate 3-epimerase</fullName>
        <ecNumber evidence="7 10">5.1.3.1</ecNumber>
    </recommendedName>
</protein>
<dbReference type="GO" id="GO:0046872">
    <property type="term" value="F:metal ion binding"/>
    <property type="evidence" value="ECO:0007669"/>
    <property type="project" value="UniProtKB-UniRule"/>
</dbReference>
<comment type="cofactor">
    <cofactor evidence="4">
        <name>Zn(2+)</name>
        <dbReference type="ChEBI" id="CHEBI:29105"/>
    </cofactor>
</comment>
<comment type="cofactor">
    <cofactor evidence="2">
        <name>Mn(2+)</name>
        <dbReference type="ChEBI" id="CHEBI:29035"/>
    </cofactor>
</comment>
<feature type="active site" description="Proton donor" evidence="10 12">
    <location>
        <position position="174"/>
    </location>
</feature>
<evidence type="ECO:0000313" key="15">
    <source>
        <dbReference type="EMBL" id="AYQ54638.1"/>
    </source>
</evidence>
<feature type="binding site" evidence="10 14">
    <location>
        <position position="65"/>
    </location>
    <ligand>
        <name>substrate</name>
    </ligand>
</feature>
<feature type="binding site" evidence="10 13">
    <location>
        <position position="174"/>
    </location>
    <ligand>
        <name>a divalent metal cation</name>
        <dbReference type="ChEBI" id="CHEBI:60240"/>
    </ligand>
</feature>
<dbReference type="FunFam" id="3.20.20.70:FF:000004">
    <property type="entry name" value="Ribulose-phosphate 3-epimerase"/>
    <property type="match status" value="1"/>
</dbReference>
<name>A0A3G3IG47_9ARCH</name>
<evidence type="ECO:0000256" key="14">
    <source>
        <dbReference type="PIRSR" id="PIRSR001461-3"/>
    </source>
</evidence>
<dbReference type="EMBL" id="CP017686">
    <property type="protein sequence ID" value="AYQ54638.1"/>
    <property type="molecule type" value="Genomic_DNA"/>
</dbReference>
<feature type="binding site" evidence="10 13">
    <location>
        <position position="34"/>
    </location>
    <ligand>
        <name>a divalent metal cation</name>
        <dbReference type="ChEBI" id="CHEBI:60240"/>
    </ligand>
</feature>
<keyword evidence="10 11" id="KW-0119">Carbohydrate metabolism</keyword>
<comment type="function">
    <text evidence="10">Catalyzes the reversible epimerization of D-ribulose 5-phosphate to D-xylulose 5-phosphate.</text>
</comment>
<dbReference type="RefSeq" id="WP_048097715.1">
    <property type="nucleotide sequence ID" value="NZ_CP017686.1"/>
</dbReference>
<comment type="cofactor">
    <cofactor evidence="5">
        <name>Fe(2+)</name>
        <dbReference type="ChEBI" id="CHEBI:29033"/>
    </cofactor>
</comment>
<dbReference type="AlphaFoldDB" id="A0A3G3IG47"/>
<dbReference type="SUPFAM" id="SSF51366">
    <property type="entry name" value="Ribulose-phoshate binding barrel"/>
    <property type="match status" value="1"/>
</dbReference>
<dbReference type="OMA" id="CHLMIED"/>
<keyword evidence="8 10" id="KW-0479">Metal-binding</keyword>
<comment type="cofactor">
    <cofactor evidence="3">
        <name>Co(2+)</name>
        <dbReference type="ChEBI" id="CHEBI:48828"/>
    </cofactor>
</comment>
<evidence type="ECO:0000256" key="12">
    <source>
        <dbReference type="PIRSR" id="PIRSR001461-1"/>
    </source>
</evidence>
<evidence type="ECO:0000256" key="9">
    <source>
        <dbReference type="ARBA" id="ARBA00023235"/>
    </source>
</evidence>
<accession>A0A3G3IG47</accession>
<reference evidence="15 16" key="1">
    <citation type="submission" date="2016-10" db="EMBL/GenBank/DDBJ databases">
        <title>Complete genome of the TMA-utilizing, human hosted archaeon Methanomethylophilus alvus Gen. nov, sp. nov., strain Mx-05, derived from a pure culture.</title>
        <authorList>
            <person name="Brugere J.-F."/>
            <person name="Ben Hania W."/>
            <person name="Chaudhary P.P."/>
            <person name="Gaci N."/>
            <person name="Borrel G."/>
            <person name="Cao Van Tuat L."/>
            <person name="Fardeau M.-L."/>
            <person name="Harris H.M.B."/>
            <person name="O'Toole P.W."/>
            <person name="Ollivier B."/>
        </authorList>
    </citation>
    <scope>NUCLEOTIDE SEQUENCE [LARGE SCALE GENOMIC DNA]</scope>
    <source>
        <strain evidence="15 16">Mx-05</strain>
    </source>
</reference>
<feature type="binding site" evidence="10 14">
    <location>
        <begin position="141"/>
        <end position="144"/>
    </location>
    <ligand>
        <name>substrate</name>
    </ligand>
</feature>
<dbReference type="NCBIfam" id="TIGR01163">
    <property type="entry name" value="rpe"/>
    <property type="match status" value="1"/>
</dbReference>
<feature type="binding site" evidence="10 14">
    <location>
        <begin position="196"/>
        <end position="197"/>
    </location>
    <ligand>
        <name>substrate</name>
    </ligand>
</feature>
<dbReference type="PIRSF" id="PIRSF001461">
    <property type="entry name" value="RPE"/>
    <property type="match status" value="1"/>
</dbReference>
<dbReference type="GO" id="GO:0019323">
    <property type="term" value="P:pentose catabolic process"/>
    <property type="evidence" value="ECO:0007669"/>
    <property type="project" value="UniProtKB-UniRule"/>
</dbReference>
<dbReference type="InterPro" id="IPR026019">
    <property type="entry name" value="Ribul_P_3_epim"/>
</dbReference>
<evidence type="ECO:0000256" key="3">
    <source>
        <dbReference type="ARBA" id="ARBA00001941"/>
    </source>
</evidence>
<feature type="binding site" evidence="14">
    <location>
        <position position="176"/>
    </location>
    <ligand>
        <name>substrate</name>
    </ligand>
</feature>
<feature type="binding site" evidence="10 14">
    <location>
        <position position="7"/>
    </location>
    <ligand>
        <name>substrate</name>
    </ligand>
</feature>
<evidence type="ECO:0000256" key="11">
    <source>
        <dbReference type="PIRNR" id="PIRNR001461"/>
    </source>
</evidence>
<dbReference type="GO" id="GO:0006098">
    <property type="term" value="P:pentose-phosphate shunt"/>
    <property type="evidence" value="ECO:0007669"/>
    <property type="project" value="UniProtKB-UniRule"/>
</dbReference>
<evidence type="ECO:0000256" key="4">
    <source>
        <dbReference type="ARBA" id="ARBA00001947"/>
    </source>
</evidence>
<evidence type="ECO:0000256" key="10">
    <source>
        <dbReference type="HAMAP-Rule" id="MF_02227"/>
    </source>
</evidence>
<keyword evidence="13" id="KW-0170">Cobalt</keyword>